<evidence type="ECO:0000256" key="1">
    <source>
        <dbReference type="ARBA" id="ARBA00008102"/>
    </source>
</evidence>
<dbReference type="SUPFAM" id="SSF81296">
    <property type="entry name" value="E set domains"/>
    <property type="match status" value="1"/>
</dbReference>
<keyword evidence="2" id="KW-0813">Transport</keyword>
<dbReference type="InterPro" id="IPR051519">
    <property type="entry name" value="PDE6D_unc-119_myristoyl-bd"/>
</dbReference>
<name>A0A061QS27_9CHLO</name>
<gene>
    <name evidence="6" type="ORF">TSPGSL018_26698</name>
</gene>
<dbReference type="EMBL" id="GBEZ01025862">
    <property type="protein sequence ID" value="JAC61274.1"/>
    <property type="molecule type" value="Transcribed_RNA"/>
</dbReference>
<accession>A0A061QS27</accession>
<evidence type="ECO:0000256" key="3">
    <source>
        <dbReference type="ARBA" id="ARBA00022927"/>
    </source>
</evidence>
<evidence type="ECO:0000256" key="4">
    <source>
        <dbReference type="ARBA" id="ARBA00023121"/>
    </source>
</evidence>
<evidence type="ECO:0000259" key="5">
    <source>
        <dbReference type="Pfam" id="PF05351"/>
    </source>
</evidence>
<dbReference type="GO" id="GO:0005929">
    <property type="term" value="C:cilium"/>
    <property type="evidence" value="ECO:0007669"/>
    <property type="project" value="TreeGrafter"/>
</dbReference>
<organism evidence="6">
    <name type="scientific">Tetraselmis sp. GSL018</name>
    <dbReference type="NCBI Taxonomy" id="582737"/>
    <lineage>
        <taxon>Eukaryota</taxon>
        <taxon>Viridiplantae</taxon>
        <taxon>Chlorophyta</taxon>
        <taxon>core chlorophytes</taxon>
        <taxon>Chlorodendrophyceae</taxon>
        <taxon>Chlorodendrales</taxon>
        <taxon>Chlorodendraceae</taxon>
        <taxon>Tetraselmis</taxon>
    </lineage>
</organism>
<dbReference type="GO" id="GO:0060271">
    <property type="term" value="P:cilium assembly"/>
    <property type="evidence" value="ECO:0007669"/>
    <property type="project" value="TreeGrafter"/>
</dbReference>
<evidence type="ECO:0000256" key="2">
    <source>
        <dbReference type="ARBA" id="ARBA00022448"/>
    </source>
</evidence>
<keyword evidence="4" id="KW-0446">Lipid-binding</keyword>
<dbReference type="FunFam" id="2.70.50.40:FF:000003">
    <property type="entry name" value="UNC119 homologue, putative"/>
    <property type="match status" value="1"/>
</dbReference>
<dbReference type="Gene3D" id="2.70.50.40">
    <property type="entry name" value="GMP phosphodiesterase, delta subunit"/>
    <property type="match status" value="1"/>
</dbReference>
<dbReference type="AlphaFoldDB" id="A0A061QS27"/>
<dbReference type="PANTHER" id="PTHR12951:SF1">
    <property type="entry name" value="PROTEIN UNC-119 HOMOLOG"/>
    <property type="match status" value="1"/>
</dbReference>
<dbReference type="GO" id="GO:0042953">
    <property type="term" value="P:lipoprotein transport"/>
    <property type="evidence" value="ECO:0007669"/>
    <property type="project" value="TreeGrafter"/>
</dbReference>
<evidence type="ECO:0000313" key="6">
    <source>
        <dbReference type="EMBL" id="JAC61274.1"/>
    </source>
</evidence>
<dbReference type="PANTHER" id="PTHR12951">
    <property type="entry name" value="RETINAL PROTEIN 4"/>
    <property type="match status" value="1"/>
</dbReference>
<proteinExistence type="inferred from homology"/>
<dbReference type="InterPro" id="IPR014756">
    <property type="entry name" value="Ig_E-set"/>
</dbReference>
<comment type="similarity">
    <text evidence="1">Belongs to the PDE6D/unc-119 family.</text>
</comment>
<reference evidence="6" key="1">
    <citation type="submission" date="2014-05" db="EMBL/GenBank/DDBJ databases">
        <title>The transcriptome of the halophilic microalga Tetraselmis sp. GSL018 isolated from the Great Salt Lake, Utah.</title>
        <authorList>
            <person name="Jinkerson R.E."/>
            <person name="D'Adamo S."/>
            <person name="Posewitz M.C."/>
        </authorList>
    </citation>
    <scope>NUCLEOTIDE SEQUENCE</scope>
    <source>
        <strain evidence="6">GSL018</strain>
    </source>
</reference>
<keyword evidence="3" id="KW-0653">Protein transport</keyword>
<dbReference type="InterPro" id="IPR008015">
    <property type="entry name" value="PDED_dom"/>
</dbReference>
<dbReference type="GO" id="GO:0008289">
    <property type="term" value="F:lipid binding"/>
    <property type="evidence" value="ECO:0007669"/>
    <property type="project" value="UniProtKB-KW"/>
</dbReference>
<dbReference type="InterPro" id="IPR037036">
    <property type="entry name" value="PDED_dom_sf"/>
</dbReference>
<protein>
    <submittedName>
        <fullName evidence="6">Gmp-delta subunit family protein</fullName>
    </submittedName>
</protein>
<feature type="domain" description="GMP phosphodiesterase delta subunit" evidence="5">
    <location>
        <begin position="29"/>
        <end position="185"/>
    </location>
</feature>
<sequence>MRGDWRSITPAEVLTYDKPTEGFLCPLSANTYGVEFLEFEIKDYDTNKCVFKVSRDGDADVIPDHMLTREMEEAMRSVRYHFDAEFLTFKTVRTALKFCVGDKPVPNFRMIERHYFKDKLIRNYDFTFGFCIPFATNSWEAIYPMPTNTTSQVDEFVNNPFAHKSDSFYFVNDQLIMHNKAEYAYSYS</sequence>
<dbReference type="Pfam" id="PF05351">
    <property type="entry name" value="GMP_PDE_delta"/>
    <property type="match status" value="1"/>
</dbReference>